<evidence type="ECO:0000259" key="7">
    <source>
        <dbReference type="SMART" id="SM00858"/>
    </source>
</evidence>
<comment type="function">
    <text evidence="6">Involved in the assembly process of the P-ring formation. It may associate with FlgF on the rod constituting a structure essential for the P-ring assembly or may act as a modulator protein for the P-ring assembly.</text>
</comment>
<dbReference type="GO" id="GO:0044780">
    <property type="term" value="P:bacterial-type flagellum assembly"/>
    <property type="evidence" value="ECO:0007669"/>
    <property type="project" value="InterPro"/>
</dbReference>
<dbReference type="Pfam" id="PF13144">
    <property type="entry name" value="ChapFlgA"/>
    <property type="match status" value="1"/>
</dbReference>
<evidence type="ECO:0000256" key="4">
    <source>
        <dbReference type="ARBA" id="ARBA00022729"/>
    </source>
</evidence>
<comment type="similarity">
    <text evidence="2">Belongs to the FlgA family.</text>
</comment>
<keyword evidence="4" id="KW-0732">Signal</keyword>
<dbReference type="InterPro" id="IPR039246">
    <property type="entry name" value="Flagellar_FlgA"/>
</dbReference>
<dbReference type="RefSeq" id="WP_116208693.1">
    <property type="nucleotide sequence ID" value="NZ_QUNR01000004.1"/>
</dbReference>
<name>A0A3E0H3D6_9GAMM</name>
<dbReference type="InterPro" id="IPR017585">
    <property type="entry name" value="SAF_FlgA"/>
</dbReference>
<proteinExistence type="inferred from homology"/>
<dbReference type="PANTHER" id="PTHR36307:SF1">
    <property type="entry name" value="FLAGELLA BASAL BODY P-RING FORMATION PROTEIN FLGA"/>
    <property type="match status" value="1"/>
</dbReference>
<evidence type="ECO:0000256" key="2">
    <source>
        <dbReference type="ARBA" id="ARBA00010474"/>
    </source>
</evidence>
<dbReference type="PANTHER" id="PTHR36307">
    <property type="entry name" value="FLAGELLA BASAL BODY P-RING FORMATION PROTEIN FLGA"/>
    <property type="match status" value="1"/>
</dbReference>
<evidence type="ECO:0000256" key="1">
    <source>
        <dbReference type="ARBA" id="ARBA00004418"/>
    </source>
</evidence>
<comment type="caution">
    <text evidence="8">The sequence shown here is derived from an EMBL/GenBank/DDBJ whole genome shotgun (WGS) entry which is preliminary data.</text>
</comment>
<evidence type="ECO:0000313" key="8">
    <source>
        <dbReference type="EMBL" id="REH36737.1"/>
    </source>
</evidence>
<dbReference type="Pfam" id="PF17656">
    <property type="entry name" value="ChapFlgA_N"/>
    <property type="match status" value="1"/>
</dbReference>
<gene>
    <name evidence="8" type="ORF">DFR26_1873</name>
</gene>
<sequence>MMHFLRHALCRTASHRPRLRRAACLISVWPVLLMLIANPAMAASQRLVAIGDAAVAYVQANHPWQGLHVRLQPPVLDERLSLMACAEPLRALLPVGGRIAQRTSIAVSCPGNAGWTVHVSVIAEAQADVLVARRAIARHDSIRPDDVIRARRDITRLPYGYVQSLPTERALQAKMGIAQGAVITPSMTQAADVIRRGDLVAIELSDTRMAISMRGVALANAAAGELVTVKNSQSGRTVQGEAIASGRVRVQ</sequence>
<dbReference type="OrthoDB" id="1669037at2"/>
<dbReference type="AlphaFoldDB" id="A0A3E0H3D6"/>
<evidence type="ECO:0000256" key="6">
    <source>
        <dbReference type="ARBA" id="ARBA00025643"/>
    </source>
</evidence>
<keyword evidence="5" id="KW-0574">Periplasm</keyword>
<keyword evidence="8" id="KW-0966">Cell projection</keyword>
<dbReference type="CDD" id="cd11614">
    <property type="entry name" value="SAF_CpaB_FlgA_like"/>
    <property type="match status" value="1"/>
</dbReference>
<dbReference type="Gene3D" id="3.90.1210.10">
    <property type="entry name" value="Antifreeze-like/N-acetylneuraminic acid synthase C-terminal domain"/>
    <property type="match status" value="1"/>
</dbReference>
<protein>
    <recommendedName>
        <fullName evidence="3">Flagella basal body P-ring formation protein FlgA</fullName>
    </recommendedName>
</protein>
<dbReference type="NCBIfam" id="TIGR03170">
    <property type="entry name" value="flgA_cterm"/>
    <property type="match status" value="1"/>
</dbReference>
<dbReference type="InterPro" id="IPR041231">
    <property type="entry name" value="FlgA_N"/>
</dbReference>
<comment type="subcellular location">
    <subcellularLocation>
        <location evidence="1">Periplasm</location>
    </subcellularLocation>
</comment>
<keyword evidence="8" id="KW-0282">Flagellum</keyword>
<dbReference type="Proteomes" id="UP000256774">
    <property type="component" value="Unassembled WGS sequence"/>
</dbReference>
<feature type="domain" description="SAF" evidence="7">
    <location>
        <begin position="127"/>
        <end position="189"/>
    </location>
</feature>
<accession>A0A3E0H3D6</accession>
<keyword evidence="9" id="KW-1185">Reference proteome</keyword>
<dbReference type="EMBL" id="QUNR01000004">
    <property type="protein sequence ID" value="REH36737.1"/>
    <property type="molecule type" value="Genomic_DNA"/>
</dbReference>
<dbReference type="SMART" id="SM00858">
    <property type="entry name" value="SAF"/>
    <property type="match status" value="1"/>
</dbReference>
<evidence type="ECO:0000256" key="3">
    <source>
        <dbReference type="ARBA" id="ARBA00014754"/>
    </source>
</evidence>
<evidence type="ECO:0000313" key="9">
    <source>
        <dbReference type="Proteomes" id="UP000256774"/>
    </source>
</evidence>
<dbReference type="Gene3D" id="2.30.30.760">
    <property type="match status" value="1"/>
</dbReference>
<reference evidence="8 9" key="1">
    <citation type="submission" date="2018-08" db="EMBL/GenBank/DDBJ databases">
        <title>Genomic Encyclopedia of Type Strains, Phase IV (KMG-IV): sequencing the most valuable type-strain genomes for metagenomic binning, comparative biology and taxonomic classification.</title>
        <authorList>
            <person name="Goeker M."/>
        </authorList>
    </citation>
    <scope>NUCLEOTIDE SEQUENCE [LARGE SCALE GENOMIC DNA]</scope>
    <source>
        <strain evidence="8 9">DSM 26022</strain>
    </source>
</reference>
<organism evidence="8 9">
    <name type="scientific">Paraperlucidibaca baekdonensis</name>
    <dbReference type="NCBI Taxonomy" id="748120"/>
    <lineage>
        <taxon>Bacteria</taxon>
        <taxon>Pseudomonadati</taxon>
        <taxon>Pseudomonadota</taxon>
        <taxon>Gammaproteobacteria</taxon>
        <taxon>Moraxellales</taxon>
        <taxon>Moraxellaceae</taxon>
        <taxon>Paraperlucidibaca</taxon>
    </lineage>
</organism>
<dbReference type="GO" id="GO:0042597">
    <property type="term" value="C:periplasmic space"/>
    <property type="evidence" value="ECO:0007669"/>
    <property type="project" value="UniProtKB-SubCell"/>
</dbReference>
<evidence type="ECO:0000256" key="5">
    <source>
        <dbReference type="ARBA" id="ARBA00022764"/>
    </source>
</evidence>
<keyword evidence="8" id="KW-0969">Cilium</keyword>
<dbReference type="InterPro" id="IPR013974">
    <property type="entry name" value="SAF"/>
</dbReference>